<dbReference type="Proteomes" id="UP000568380">
    <property type="component" value="Unassembled WGS sequence"/>
</dbReference>
<reference evidence="2 3" key="1">
    <citation type="submission" date="2020-08" db="EMBL/GenBank/DDBJ databases">
        <title>Genomic Encyclopedia of Type Strains, Phase IV (KMG-IV): sequencing the most valuable type-strain genomes for metagenomic binning, comparative biology and taxonomic classification.</title>
        <authorList>
            <person name="Goeker M."/>
        </authorList>
    </citation>
    <scope>NUCLEOTIDE SEQUENCE [LARGE SCALE GENOMIC DNA]</scope>
    <source>
        <strain evidence="2 3">DSM 45385</strain>
    </source>
</reference>
<dbReference type="PANTHER" id="PTHR35400:SF3">
    <property type="entry name" value="SLL1072 PROTEIN"/>
    <property type="match status" value="1"/>
</dbReference>
<dbReference type="InterPro" id="IPR008538">
    <property type="entry name" value="Uma2"/>
</dbReference>
<dbReference type="SUPFAM" id="SSF52980">
    <property type="entry name" value="Restriction endonuclease-like"/>
    <property type="match status" value="1"/>
</dbReference>
<evidence type="ECO:0000313" key="3">
    <source>
        <dbReference type="Proteomes" id="UP000568380"/>
    </source>
</evidence>
<keyword evidence="2" id="KW-0255">Endonuclease</keyword>
<dbReference type="InterPro" id="IPR011335">
    <property type="entry name" value="Restrct_endonuc-II-like"/>
</dbReference>
<sequence>MTATTDRPRDVLANWPHPPDGGWKADDLDLLPQDGPDGELDLFKHVELIDGTLILRSPQRRFHERVVQKLAYALRQQAPESLAVATRMDIKIGKRQRTCPDIVVIDTAADSHNATSYPPEAVHLVVEVVSPESEYRDREVKPRIYADAGIKHFWLVEEEEGKPVILSYVLDEVTHFYRADATHHGRLTAKSPFPVEVDFADLLR</sequence>
<dbReference type="Pfam" id="PF05685">
    <property type="entry name" value="Uma2"/>
    <property type="match status" value="1"/>
</dbReference>
<organism evidence="2 3">
    <name type="scientific">Nonomuraea endophytica</name>
    <dbReference type="NCBI Taxonomy" id="714136"/>
    <lineage>
        <taxon>Bacteria</taxon>
        <taxon>Bacillati</taxon>
        <taxon>Actinomycetota</taxon>
        <taxon>Actinomycetes</taxon>
        <taxon>Streptosporangiales</taxon>
        <taxon>Streptosporangiaceae</taxon>
        <taxon>Nonomuraea</taxon>
    </lineage>
</organism>
<dbReference type="EMBL" id="JACHIN010000001">
    <property type="protein sequence ID" value="MBB5075059.1"/>
    <property type="molecule type" value="Genomic_DNA"/>
</dbReference>
<dbReference type="CDD" id="cd06260">
    <property type="entry name" value="DUF820-like"/>
    <property type="match status" value="1"/>
</dbReference>
<dbReference type="PANTHER" id="PTHR35400">
    <property type="entry name" value="SLR1083 PROTEIN"/>
    <property type="match status" value="1"/>
</dbReference>
<dbReference type="GO" id="GO:0004519">
    <property type="term" value="F:endonuclease activity"/>
    <property type="evidence" value="ECO:0007669"/>
    <property type="project" value="UniProtKB-KW"/>
</dbReference>
<feature type="domain" description="Putative restriction endonuclease" evidence="1">
    <location>
        <begin position="44"/>
        <end position="161"/>
    </location>
</feature>
<gene>
    <name evidence="2" type="ORF">HNR40_000505</name>
</gene>
<protein>
    <submittedName>
        <fullName evidence="2">Uma2 family endonuclease</fullName>
    </submittedName>
</protein>
<dbReference type="Gene3D" id="3.90.1570.10">
    <property type="entry name" value="tt1808, chain A"/>
    <property type="match status" value="1"/>
</dbReference>
<dbReference type="InterPro" id="IPR012296">
    <property type="entry name" value="Nuclease_put_TT1808"/>
</dbReference>
<dbReference type="RefSeq" id="WP_184958023.1">
    <property type="nucleotide sequence ID" value="NZ_JACHIN010000001.1"/>
</dbReference>
<comment type="caution">
    <text evidence="2">The sequence shown here is derived from an EMBL/GenBank/DDBJ whole genome shotgun (WGS) entry which is preliminary data.</text>
</comment>
<keyword evidence="3" id="KW-1185">Reference proteome</keyword>
<dbReference type="AlphaFoldDB" id="A0A7W7ZWG4"/>
<evidence type="ECO:0000259" key="1">
    <source>
        <dbReference type="Pfam" id="PF05685"/>
    </source>
</evidence>
<proteinExistence type="predicted"/>
<keyword evidence="2" id="KW-0378">Hydrolase</keyword>
<evidence type="ECO:0000313" key="2">
    <source>
        <dbReference type="EMBL" id="MBB5075059.1"/>
    </source>
</evidence>
<keyword evidence="2" id="KW-0540">Nuclease</keyword>
<name>A0A7W7ZWG4_9ACTN</name>
<accession>A0A7W7ZWG4</accession>